<name>A0A8X6GIU8_TRICU</name>
<comment type="caution">
    <text evidence="2">The sequence shown here is derived from an EMBL/GenBank/DDBJ whole genome shotgun (WGS) entry which is preliminary data.</text>
</comment>
<keyword evidence="3" id="KW-1185">Reference proteome</keyword>
<keyword evidence="1" id="KW-0812">Transmembrane</keyword>
<dbReference type="EMBL" id="BMAO01005987">
    <property type="protein sequence ID" value="GFR05222.1"/>
    <property type="molecule type" value="Genomic_DNA"/>
</dbReference>
<keyword evidence="1" id="KW-1133">Transmembrane helix</keyword>
<accession>A0A8X6GIU8</accession>
<protein>
    <submittedName>
        <fullName evidence="2">Uncharacterized protein</fullName>
    </submittedName>
</protein>
<dbReference type="Proteomes" id="UP000887116">
    <property type="component" value="Unassembled WGS sequence"/>
</dbReference>
<evidence type="ECO:0000313" key="3">
    <source>
        <dbReference type="Proteomes" id="UP000887116"/>
    </source>
</evidence>
<reference evidence="2" key="1">
    <citation type="submission" date="2020-07" db="EMBL/GenBank/DDBJ databases">
        <title>Multicomponent nature underlies the extraordinary mechanical properties of spider dragline silk.</title>
        <authorList>
            <person name="Kono N."/>
            <person name="Nakamura H."/>
            <person name="Mori M."/>
            <person name="Yoshida Y."/>
            <person name="Ohtoshi R."/>
            <person name="Malay A.D."/>
            <person name="Moran D.A.P."/>
            <person name="Tomita M."/>
            <person name="Numata K."/>
            <person name="Arakawa K."/>
        </authorList>
    </citation>
    <scope>NUCLEOTIDE SEQUENCE</scope>
</reference>
<dbReference type="OrthoDB" id="6426715at2759"/>
<gene>
    <name evidence="2" type="primary">AVEN_68399_1</name>
    <name evidence="2" type="ORF">TNCT_680531</name>
</gene>
<proteinExistence type="predicted"/>
<evidence type="ECO:0000313" key="2">
    <source>
        <dbReference type="EMBL" id="GFR05222.1"/>
    </source>
</evidence>
<evidence type="ECO:0000256" key="1">
    <source>
        <dbReference type="SAM" id="Phobius"/>
    </source>
</evidence>
<organism evidence="2 3">
    <name type="scientific">Trichonephila clavata</name>
    <name type="common">Joro spider</name>
    <name type="synonym">Nephila clavata</name>
    <dbReference type="NCBI Taxonomy" id="2740835"/>
    <lineage>
        <taxon>Eukaryota</taxon>
        <taxon>Metazoa</taxon>
        <taxon>Ecdysozoa</taxon>
        <taxon>Arthropoda</taxon>
        <taxon>Chelicerata</taxon>
        <taxon>Arachnida</taxon>
        <taxon>Araneae</taxon>
        <taxon>Araneomorphae</taxon>
        <taxon>Entelegynae</taxon>
        <taxon>Araneoidea</taxon>
        <taxon>Nephilidae</taxon>
        <taxon>Trichonephila</taxon>
    </lineage>
</organism>
<sequence length="114" mass="13355">MLIIKDWDTFWNADVPTLTDCFRHTILVFVPCVLLWIACIYNCLRARYDRSDNFELKAGPSPWTLLTIAKLMLTTVLILCTSAEAIYLLYQENLPFRTIAKVYYLSVSFRLFTF</sequence>
<keyword evidence="1" id="KW-0472">Membrane</keyword>
<feature type="non-terminal residue" evidence="2">
    <location>
        <position position="1"/>
    </location>
</feature>
<feature type="transmembrane region" description="Helical" evidence="1">
    <location>
        <begin position="26"/>
        <end position="44"/>
    </location>
</feature>
<feature type="transmembrane region" description="Helical" evidence="1">
    <location>
        <begin position="65"/>
        <end position="90"/>
    </location>
</feature>
<dbReference type="AlphaFoldDB" id="A0A8X6GIU8"/>